<keyword evidence="2" id="KW-1185">Reference proteome</keyword>
<dbReference type="InterPro" id="IPR022090">
    <property type="entry name" value="DUF3634"/>
</dbReference>
<evidence type="ECO:0008006" key="3">
    <source>
        <dbReference type="Google" id="ProtNLM"/>
    </source>
</evidence>
<evidence type="ECO:0000313" key="1">
    <source>
        <dbReference type="EMBL" id="GAL34433.1"/>
    </source>
</evidence>
<proteinExistence type="predicted"/>
<comment type="caution">
    <text evidence="1">The sequence shown here is derived from an EMBL/GenBank/DDBJ whole genome shotgun (WGS) entry which is preliminary data.</text>
</comment>
<evidence type="ECO:0000313" key="2">
    <source>
        <dbReference type="Proteomes" id="UP000029224"/>
    </source>
</evidence>
<organism evidence="1 2">
    <name type="scientific">Vibrio maritimus</name>
    <dbReference type="NCBI Taxonomy" id="990268"/>
    <lineage>
        <taxon>Bacteria</taxon>
        <taxon>Pseudomonadati</taxon>
        <taxon>Pseudomonadota</taxon>
        <taxon>Gammaproteobacteria</taxon>
        <taxon>Vibrionales</taxon>
        <taxon>Vibrionaceae</taxon>
        <taxon>Vibrio</taxon>
    </lineage>
</organism>
<dbReference type="Pfam" id="PF12321">
    <property type="entry name" value="DUF3634"/>
    <property type="match status" value="1"/>
</dbReference>
<sequence>MLYVVLLGAVVVFWLVAIDRPSLVVQMKEGEITKTKGHLPPTFKHNLKEIVERDKTTGDLKVYQTRSGMKLKFSKTISKNIQQRIRNIFPHQSFKSKGKKKSR</sequence>
<protein>
    <recommendedName>
        <fullName evidence="3">DUF3634 family protein</fullName>
    </recommendedName>
</protein>
<dbReference type="EMBL" id="BBMT01000004">
    <property type="protein sequence ID" value="GAL34433.1"/>
    <property type="molecule type" value="Genomic_DNA"/>
</dbReference>
<gene>
    <name evidence="1" type="ORF">JCM19240_1341</name>
</gene>
<name>A0A090T5E7_9VIBR</name>
<dbReference type="OrthoDB" id="6264785at2"/>
<dbReference type="Proteomes" id="UP000029224">
    <property type="component" value="Unassembled WGS sequence"/>
</dbReference>
<reference evidence="1 2" key="1">
    <citation type="submission" date="2014-09" db="EMBL/GenBank/DDBJ databases">
        <title>Vibrio maritimus JCM 19240. (C210) whole genome shotgun sequence.</title>
        <authorList>
            <person name="Sawabe T."/>
            <person name="Meirelles P."/>
            <person name="Nakanishi M."/>
            <person name="Sayaka M."/>
            <person name="Hattori M."/>
            <person name="Ohkuma M."/>
        </authorList>
    </citation>
    <scope>NUCLEOTIDE SEQUENCE [LARGE SCALE GENOMIC DNA]</scope>
    <source>
        <strain evidence="1 2">JCM 19240</strain>
    </source>
</reference>
<reference evidence="1 2" key="2">
    <citation type="submission" date="2014-09" db="EMBL/GenBank/DDBJ databases">
        <authorList>
            <consortium name="NBRP consortium"/>
            <person name="Sawabe T."/>
            <person name="Meirelles P."/>
            <person name="Nakanishi M."/>
            <person name="Sayaka M."/>
            <person name="Hattori M."/>
            <person name="Ohkuma M."/>
        </authorList>
    </citation>
    <scope>NUCLEOTIDE SEQUENCE [LARGE SCALE GENOMIC DNA]</scope>
    <source>
        <strain evidence="1 2">JCM 19240</strain>
    </source>
</reference>
<dbReference type="AlphaFoldDB" id="A0A090T5E7"/>
<accession>A0A090T5E7</accession>